<comment type="function">
    <text evidence="3">Component of the exocyst complex.</text>
</comment>
<organism evidence="5">
    <name type="scientific">Davidia involucrata</name>
    <name type="common">Dove tree</name>
    <dbReference type="NCBI Taxonomy" id="16924"/>
    <lineage>
        <taxon>Eukaryota</taxon>
        <taxon>Viridiplantae</taxon>
        <taxon>Streptophyta</taxon>
        <taxon>Embryophyta</taxon>
        <taxon>Tracheophyta</taxon>
        <taxon>Spermatophyta</taxon>
        <taxon>Magnoliopsida</taxon>
        <taxon>eudicotyledons</taxon>
        <taxon>Gunneridae</taxon>
        <taxon>Pentapetalae</taxon>
        <taxon>asterids</taxon>
        <taxon>Cornales</taxon>
        <taxon>Nyssaceae</taxon>
        <taxon>Davidia</taxon>
    </lineage>
</organism>
<dbReference type="GO" id="GO:0005546">
    <property type="term" value="F:phosphatidylinositol-4,5-bisphosphate binding"/>
    <property type="evidence" value="ECO:0007669"/>
    <property type="project" value="InterPro"/>
</dbReference>
<reference evidence="5" key="1">
    <citation type="submission" date="2019-08" db="EMBL/GenBank/DDBJ databases">
        <title>Reference gene set and small RNA set construction with multiple tissues from Davidia involucrata Baill.</title>
        <authorList>
            <person name="Yang H."/>
            <person name="Zhou C."/>
            <person name="Li G."/>
            <person name="Wang J."/>
            <person name="Gao P."/>
            <person name="Wang M."/>
            <person name="Wang R."/>
            <person name="Zhao Y."/>
        </authorList>
    </citation>
    <scope>NUCLEOTIDE SEQUENCE</scope>
    <source>
        <tissue evidence="5">Mixed with DoveR01_LX</tissue>
    </source>
</reference>
<comment type="similarity">
    <text evidence="1 3">Belongs to the EXO70 family.</text>
</comment>
<dbReference type="PANTHER" id="PTHR12542:SF7">
    <property type="entry name" value="EXOCYST SUBUNIT EXO70 FAMILY PROTEIN"/>
    <property type="match status" value="1"/>
</dbReference>
<name>A0A5B7AA20_DAVIN</name>
<sequence length="583" mass="66833">METDGTVEALPIKEPPENDSVTFESAVKIILQWDSTAVRGVMLFDDGDGNEIDQYLEAVDEIQRSMELMAISESHDDDRRKGKGAIQIAMARLEAEFVNILTCPTNPIYSTSSSSSFTDSPNSYYEEDYLDYNPPSEEAINHLRSIVERMDSVGHLRNCVQVYRNVRKALINVRFRCLGIEELSTDNVRKLETEALEAKLKRWIRVAKVCAQVLFPNEKQLYAQIFHGLGIAIEDVYFMETVKDPAIQLLNFAEAMSTCRRSIERMFIILKLHQTLSDLLPDLEVLFQSKSSEAIRIQAAEIFLRLSAAAKEILWKFENAVLGELSTIPVPGGTIHSLTAYVMKYIIRISVYKQTLVELLESKTSMDFRYSDDLKIPDMKFMELGEQTRLALHLIRILVTLQFKLEEKSKQYEDTALSHLFMMNNVHYIVQKIEGCPELKKMIGGDYLKQLTGIFRQAAISYQRSTLASVLNCLRDEGMSYTTTSWSSAERERLKSFNALFKKVHETQAAWSVPDLQLREELRISISLKLILGYRTFLGRCSDAILNRYVKYTADDLETAVLDFFERNPISQHSRNRSDFRTD</sequence>
<evidence type="ECO:0000313" key="5">
    <source>
        <dbReference type="EMBL" id="MPA53527.1"/>
    </source>
</evidence>
<dbReference type="EMBL" id="GHES01022968">
    <property type="protein sequence ID" value="MPA53527.1"/>
    <property type="molecule type" value="Transcribed_RNA"/>
</dbReference>
<dbReference type="InterPro" id="IPR004140">
    <property type="entry name" value="Exo70"/>
</dbReference>
<gene>
    <name evidence="5" type="ORF">Din_022968</name>
</gene>
<dbReference type="Gene3D" id="1.20.1280.170">
    <property type="entry name" value="Exocyst complex component Exo70"/>
    <property type="match status" value="1"/>
</dbReference>
<dbReference type="AlphaFoldDB" id="A0A5B7AA20"/>
<dbReference type="InterPro" id="IPR016159">
    <property type="entry name" value="Cullin_repeat-like_dom_sf"/>
</dbReference>
<evidence type="ECO:0000256" key="3">
    <source>
        <dbReference type="RuleBase" id="RU365026"/>
    </source>
</evidence>
<protein>
    <recommendedName>
        <fullName evidence="3">Exocyst subunit Exo70 family protein</fullName>
    </recommendedName>
</protein>
<feature type="domain" description="Exocyst complex subunit Exo70 C-terminal" evidence="4">
    <location>
        <begin position="201"/>
        <end position="562"/>
    </location>
</feature>
<accession>A0A5B7AA20</accession>
<dbReference type="Pfam" id="PF20669">
    <property type="entry name" value="Exo70_N"/>
    <property type="match status" value="1"/>
</dbReference>
<proteinExistence type="inferred from homology"/>
<keyword evidence="3" id="KW-0653">Protein transport</keyword>
<dbReference type="Pfam" id="PF03081">
    <property type="entry name" value="Exo70_C"/>
    <property type="match status" value="1"/>
</dbReference>
<dbReference type="PANTHER" id="PTHR12542">
    <property type="entry name" value="EXOCYST COMPLEX PROTEIN EXO70"/>
    <property type="match status" value="1"/>
</dbReference>
<dbReference type="GO" id="GO:0000145">
    <property type="term" value="C:exocyst"/>
    <property type="evidence" value="ECO:0007669"/>
    <property type="project" value="InterPro"/>
</dbReference>
<evidence type="ECO:0000256" key="2">
    <source>
        <dbReference type="ARBA" id="ARBA00022448"/>
    </source>
</evidence>
<evidence type="ECO:0000256" key="1">
    <source>
        <dbReference type="ARBA" id="ARBA00006756"/>
    </source>
</evidence>
<dbReference type="GO" id="GO:0015031">
    <property type="term" value="P:protein transport"/>
    <property type="evidence" value="ECO:0007669"/>
    <property type="project" value="UniProtKB-KW"/>
</dbReference>
<evidence type="ECO:0000259" key="4">
    <source>
        <dbReference type="Pfam" id="PF03081"/>
    </source>
</evidence>
<dbReference type="InterPro" id="IPR046364">
    <property type="entry name" value="Exo70_C"/>
</dbReference>
<keyword evidence="2 3" id="KW-0813">Transport</keyword>
<keyword evidence="3" id="KW-0268">Exocytosis</keyword>
<dbReference type="SUPFAM" id="SSF74788">
    <property type="entry name" value="Cullin repeat-like"/>
    <property type="match status" value="1"/>
</dbReference>
<dbReference type="GO" id="GO:0006887">
    <property type="term" value="P:exocytosis"/>
    <property type="evidence" value="ECO:0007669"/>
    <property type="project" value="UniProtKB-KW"/>
</dbReference>